<keyword evidence="3" id="KW-1185">Reference proteome</keyword>
<dbReference type="AlphaFoldDB" id="A0AA88A2E8"/>
<feature type="region of interest" description="Disordered" evidence="1">
    <location>
        <begin position="66"/>
        <end position="115"/>
    </location>
</feature>
<comment type="caution">
    <text evidence="2">The sequence shown here is derived from an EMBL/GenBank/DDBJ whole genome shotgun (WGS) entry which is preliminary data.</text>
</comment>
<protein>
    <submittedName>
        <fullName evidence="2">Uncharacterized protein</fullName>
    </submittedName>
</protein>
<dbReference type="EMBL" id="BTGU01000019">
    <property type="protein sequence ID" value="GMN45062.1"/>
    <property type="molecule type" value="Genomic_DNA"/>
</dbReference>
<proteinExistence type="predicted"/>
<name>A0AA88A2E8_FICCA</name>
<organism evidence="2 3">
    <name type="scientific">Ficus carica</name>
    <name type="common">Common fig</name>
    <dbReference type="NCBI Taxonomy" id="3494"/>
    <lineage>
        <taxon>Eukaryota</taxon>
        <taxon>Viridiplantae</taxon>
        <taxon>Streptophyta</taxon>
        <taxon>Embryophyta</taxon>
        <taxon>Tracheophyta</taxon>
        <taxon>Spermatophyta</taxon>
        <taxon>Magnoliopsida</taxon>
        <taxon>eudicotyledons</taxon>
        <taxon>Gunneridae</taxon>
        <taxon>Pentapetalae</taxon>
        <taxon>rosids</taxon>
        <taxon>fabids</taxon>
        <taxon>Rosales</taxon>
        <taxon>Moraceae</taxon>
        <taxon>Ficeae</taxon>
        <taxon>Ficus</taxon>
    </lineage>
</organism>
<reference evidence="2" key="1">
    <citation type="submission" date="2023-07" db="EMBL/GenBank/DDBJ databases">
        <title>draft genome sequence of fig (Ficus carica).</title>
        <authorList>
            <person name="Takahashi T."/>
            <person name="Nishimura K."/>
        </authorList>
    </citation>
    <scope>NUCLEOTIDE SEQUENCE</scope>
</reference>
<accession>A0AA88A2E8</accession>
<evidence type="ECO:0000313" key="2">
    <source>
        <dbReference type="EMBL" id="GMN45062.1"/>
    </source>
</evidence>
<evidence type="ECO:0000313" key="3">
    <source>
        <dbReference type="Proteomes" id="UP001187192"/>
    </source>
</evidence>
<gene>
    <name evidence="2" type="ORF">TIFTF001_014252</name>
</gene>
<evidence type="ECO:0000256" key="1">
    <source>
        <dbReference type="SAM" id="MobiDB-lite"/>
    </source>
</evidence>
<dbReference type="Proteomes" id="UP001187192">
    <property type="component" value="Unassembled WGS sequence"/>
</dbReference>
<sequence>MLPRRLKTIVVSTFCSNECNHLHHKGIRNTELYYNVCEKNHVVGTSGFGSVTMRDGSNPYVEAELSMDNSSTQPVLDEDLTPTNCGLHAGNRRPVDNTGPSRSRGSAGKRKQREATNEMTYVAMQEIVSHFCSQSQSSSSNDQSSRPDHLLMCMNIITEMGIPLEQRTIMWHYFRLIQGCSVPSISFSMMIGDA</sequence>